<evidence type="ECO:0000313" key="1">
    <source>
        <dbReference type="EMBL" id="NJR79171.1"/>
    </source>
</evidence>
<dbReference type="EMBL" id="JAAVJH010000006">
    <property type="protein sequence ID" value="NJR79171.1"/>
    <property type="molecule type" value="Genomic_DNA"/>
</dbReference>
<sequence>MSLSFDGRTFIGGRFGDHVEAVLAHAIGAEFRPPLPPCARRAHDHVLRALREAGLCPVSYEAVRRRMAAMQRWFDGGRVGRMVFKREIPVNLLVLGEDGSPVGRPLITLSGSVSIEGERAWLDAHAEVSFPRGASRTPMAALLPAARSHGERDLAELYSGRPERDARARRRDEVRRRARILGDADRIMGIFREPGSSATFGYLVSFLGSRGAAGAALRYLFRLGTLRSADGELRDESVITRGSDDVF</sequence>
<evidence type="ECO:0000313" key="2">
    <source>
        <dbReference type="Proteomes" id="UP000732399"/>
    </source>
</evidence>
<keyword evidence="2" id="KW-1185">Reference proteome</keyword>
<accession>A0ABX1CPJ0</accession>
<reference evidence="1 2" key="1">
    <citation type="submission" date="2020-03" db="EMBL/GenBank/DDBJ databases">
        <authorList>
            <person name="Wang L."/>
            <person name="He N."/>
            <person name="Li Y."/>
            <person name="Fang Y."/>
            <person name="Zhang F."/>
        </authorList>
    </citation>
    <scope>NUCLEOTIDE SEQUENCE [LARGE SCALE GENOMIC DNA]</scope>
    <source>
        <strain evidence="1 2">36D10-4-7</strain>
    </source>
</reference>
<dbReference type="Proteomes" id="UP000732399">
    <property type="component" value="Unassembled WGS sequence"/>
</dbReference>
<proteinExistence type="predicted"/>
<dbReference type="RefSeq" id="WP_168134727.1">
    <property type="nucleotide sequence ID" value="NZ_JAAVJH010000006.1"/>
</dbReference>
<protein>
    <submittedName>
        <fullName evidence="1">Uncharacterized protein</fullName>
    </submittedName>
</protein>
<comment type="caution">
    <text evidence="1">The sequence shown here is derived from an EMBL/GenBank/DDBJ whole genome shotgun (WGS) entry which is preliminary data.</text>
</comment>
<name>A0ABX1CPJ0_9SPHN</name>
<organism evidence="1 2">
    <name type="scientific">Sphingomonas corticis</name>
    <dbReference type="NCBI Taxonomy" id="2722791"/>
    <lineage>
        <taxon>Bacteria</taxon>
        <taxon>Pseudomonadati</taxon>
        <taxon>Pseudomonadota</taxon>
        <taxon>Alphaproteobacteria</taxon>
        <taxon>Sphingomonadales</taxon>
        <taxon>Sphingomonadaceae</taxon>
        <taxon>Sphingomonas</taxon>
    </lineage>
</organism>
<gene>
    <name evidence="1" type="ORF">HBH26_11305</name>
</gene>